<dbReference type="InParanoid" id="A0A2J6SX55"/>
<organism evidence="1 2">
    <name type="scientific">Hyaloscypha bicolor E</name>
    <dbReference type="NCBI Taxonomy" id="1095630"/>
    <lineage>
        <taxon>Eukaryota</taxon>
        <taxon>Fungi</taxon>
        <taxon>Dikarya</taxon>
        <taxon>Ascomycota</taxon>
        <taxon>Pezizomycotina</taxon>
        <taxon>Leotiomycetes</taxon>
        <taxon>Helotiales</taxon>
        <taxon>Hyaloscyphaceae</taxon>
        <taxon>Hyaloscypha</taxon>
        <taxon>Hyaloscypha bicolor</taxon>
    </lineage>
</organism>
<name>A0A2J6SX55_9HELO</name>
<dbReference type="GeneID" id="36589279"/>
<protein>
    <submittedName>
        <fullName evidence="1">Uncharacterized protein</fullName>
    </submittedName>
</protein>
<gene>
    <name evidence="1" type="ORF">K444DRAFT_617801</name>
</gene>
<dbReference type="Proteomes" id="UP000235371">
    <property type="component" value="Unassembled WGS sequence"/>
</dbReference>
<reference evidence="1 2" key="1">
    <citation type="submission" date="2016-04" db="EMBL/GenBank/DDBJ databases">
        <title>A degradative enzymes factory behind the ericoid mycorrhizal symbiosis.</title>
        <authorList>
            <consortium name="DOE Joint Genome Institute"/>
            <person name="Martino E."/>
            <person name="Morin E."/>
            <person name="Grelet G."/>
            <person name="Kuo A."/>
            <person name="Kohler A."/>
            <person name="Daghino S."/>
            <person name="Barry K."/>
            <person name="Choi C."/>
            <person name="Cichocki N."/>
            <person name="Clum A."/>
            <person name="Copeland A."/>
            <person name="Hainaut M."/>
            <person name="Haridas S."/>
            <person name="Labutti K."/>
            <person name="Lindquist E."/>
            <person name="Lipzen A."/>
            <person name="Khouja H.-R."/>
            <person name="Murat C."/>
            <person name="Ohm R."/>
            <person name="Olson A."/>
            <person name="Spatafora J."/>
            <person name="Veneault-Fourrey C."/>
            <person name="Henrissat B."/>
            <person name="Grigoriev I."/>
            <person name="Martin F."/>
            <person name="Perotto S."/>
        </authorList>
    </citation>
    <scope>NUCLEOTIDE SEQUENCE [LARGE SCALE GENOMIC DNA]</scope>
    <source>
        <strain evidence="1 2">E</strain>
    </source>
</reference>
<accession>A0A2J6SX55</accession>
<evidence type="ECO:0000313" key="2">
    <source>
        <dbReference type="Proteomes" id="UP000235371"/>
    </source>
</evidence>
<proteinExistence type="predicted"/>
<dbReference type="EMBL" id="KZ613856">
    <property type="protein sequence ID" value="PMD55360.1"/>
    <property type="molecule type" value="Genomic_DNA"/>
</dbReference>
<evidence type="ECO:0000313" key="1">
    <source>
        <dbReference type="EMBL" id="PMD55360.1"/>
    </source>
</evidence>
<keyword evidence="2" id="KW-1185">Reference proteome</keyword>
<dbReference type="RefSeq" id="XP_024732264.1">
    <property type="nucleotide sequence ID" value="XM_024881202.1"/>
</dbReference>
<dbReference type="AlphaFoldDB" id="A0A2J6SX55"/>
<sequence length="265" mass="29933">MTEASVRNDIESWKNLNLAVEAMRGDRSACQGGIVTRWWGKLRGKSSKQELTAALEIIRLLSEKASTPHHLQPGRTWLPPPPPPPPKAALIPVDWRLLTAASWMWERFSEEEDPDERMELAPSCIALHNLLSAEKAGFREEFIGNRKDSTENVLRVLRAFLAIGQLVHIRSSQPDFDGILLRISYDIDNVRLEAYGENEEFDETFHIIHDSLRIEVIGDRKKPEQIFDPKNAHFSNSIIEVSGEMDDAKTVVDAFPGGKVEGKET</sequence>